<keyword evidence="3 6" id="KW-0812">Transmembrane</keyword>
<organism evidence="7 8">
    <name type="scientific">Dubosiella newyorkensis</name>
    <dbReference type="NCBI Taxonomy" id="1862672"/>
    <lineage>
        <taxon>Bacteria</taxon>
        <taxon>Bacillati</taxon>
        <taxon>Bacillota</taxon>
        <taxon>Erysipelotrichia</taxon>
        <taxon>Erysipelotrichales</taxon>
        <taxon>Erysipelotrichaceae</taxon>
        <taxon>Dubosiella</taxon>
    </lineage>
</organism>
<feature type="transmembrane region" description="Helical" evidence="6">
    <location>
        <begin position="278"/>
        <end position="296"/>
    </location>
</feature>
<evidence type="ECO:0000256" key="1">
    <source>
        <dbReference type="ARBA" id="ARBA00004141"/>
    </source>
</evidence>
<evidence type="ECO:0000256" key="3">
    <source>
        <dbReference type="ARBA" id="ARBA00022692"/>
    </source>
</evidence>
<evidence type="ECO:0000313" key="7">
    <source>
        <dbReference type="EMBL" id="OLU43896.1"/>
    </source>
</evidence>
<dbReference type="GO" id="GO:0016020">
    <property type="term" value="C:membrane"/>
    <property type="evidence" value="ECO:0007669"/>
    <property type="project" value="UniProtKB-SubCell"/>
</dbReference>
<keyword evidence="5 6" id="KW-0472">Membrane</keyword>
<dbReference type="OrthoDB" id="9803416at2"/>
<dbReference type="InterPro" id="IPR047199">
    <property type="entry name" value="CorA-like"/>
</dbReference>
<comment type="subcellular location">
    <subcellularLocation>
        <location evidence="1">Membrane</location>
        <topology evidence="1">Multi-pass membrane protein</topology>
    </subcellularLocation>
</comment>
<dbReference type="InterPro" id="IPR045861">
    <property type="entry name" value="CorA_cytoplasmic_dom"/>
</dbReference>
<comment type="similarity">
    <text evidence="2">Belongs to the CorA metal ion transporter (MIT) (TC 1.A.35) family.</text>
</comment>
<dbReference type="SUPFAM" id="SSF143865">
    <property type="entry name" value="CorA soluble domain-like"/>
    <property type="match status" value="1"/>
</dbReference>
<accession>A0A1U7NJQ3</accession>
<dbReference type="Gene3D" id="1.20.58.340">
    <property type="entry name" value="Magnesium transport protein CorA, transmembrane region"/>
    <property type="match status" value="2"/>
</dbReference>
<keyword evidence="8" id="KW-1185">Reference proteome</keyword>
<dbReference type="GO" id="GO:0046873">
    <property type="term" value="F:metal ion transmembrane transporter activity"/>
    <property type="evidence" value="ECO:0007669"/>
    <property type="project" value="InterPro"/>
</dbReference>
<name>A0A1U7NJQ3_9FIRM</name>
<dbReference type="PANTHER" id="PTHR47891">
    <property type="entry name" value="TRANSPORTER-RELATED"/>
    <property type="match status" value="1"/>
</dbReference>
<dbReference type="STRING" id="1862672.BO225_11575"/>
<evidence type="ECO:0000256" key="5">
    <source>
        <dbReference type="ARBA" id="ARBA00023136"/>
    </source>
</evidence>
<dbReference type="InterPro" id="IPR002523">
    <property type="entry name" value="MgTranspt_CorA/ZnTranspt_ZntB"/>
</dbReference>
<dbReference type="RefSeq" id="WP_076342380.1">
    <property type="nucleotide sequence ID" value="NZ_JBGNFS010000013.1"/>
</dbReference>
<protein>
    <recommendedName>
        <fullName evidence="9">Magnesium transporter</fullName>
    </recommendedName>
</protein>
<proteinExistence type="inferred from homology"/>
<evidence type="ECO:0000313" key="8">
    <source>
        <dbReference type="Proteomes" id="UP000186705"/>
    </source>
</evidence>
<dbReference type="AlphaFoldDB" id="A0A1U7NJQ3"/>
<dbReference type="Proteomes" id="UP000186705">
    <property type="component" value="Unassembled WGS sequence"/>
</dbReference>
<dbReference type="PANTHER" id="PTHR47891:SF1">
    <property type="entry name" value="CORA-MAGNESIUM AND COBALT TRANSPORTER"/>
    <property type="match status" value="1"/>
</dbReference>
<evidence type="ECO:0008006" key="9">
    <source>
        <dbReference type="Google" id="ProtNLM"/>
    </source>
</evidence>
<gene>
    <name evidence="7" type="ORF">BO225_11575</name>
</gene>
<sequence length="332" mass="38401">MNPVLAGFSFVLVKKDSFRSNRLYNKGMITFYRNGEHGEIIKSEKKEEASWVDVVHASREELEQLQAEYSIEPTFLEAAMDEQESAHLEQEQDQLLLIMDLCKEQTEANQKIPKWTTFPFALIVVPHRLITISHEANPFLEEMKKRRGIKLEEPIHFYLVLLKLVILKYQEYLRTIASTSNEISERLYKKMNNEGLQQLMKLDQSLVYFSSSLQANQNVVEKIQEMDLANDQKVLETTLVECKQASKMSNLYLSINERISEGCNNILSNSMNIVVQRLTVITIILSIPAIVFGFYGMNVKSLNLPHPWIPIALALITSLACWIYFKLSERYK</sequence>
<evidence type="ECO:0000256" key="6">
    <source>
        <dbReference type="SAM" id="Phobius"/>
    </source>
</evidence>
<comment type="caution">
    <text evidence="7">The sequence shown here is derived from an EMBL/GenBank/DDBJ whole genome shotgun (WGS) entry which is preliminary data.</text>
</comment>
<dbReference type="Gene3D" id="3.30.460.20">
    <property type="entry name" value="CorA soluble domain-like"/>
    <property type="match status" value="1"/>
</dbReference>
<dbReference type="GeneID" id="78276569"/>
<feature type="transmembrane region" description="Helical" evidence="6">
    <location>
        <begin position="308"/>
        <end position="325"/>
    </location>
</feature>
<reference evidence="7 8" key="1">
    <citation type="submission" date="2016-11" db="EMBL/GenBank/DDBJ databases">
        <title>Description of two novel members of the family Erysipelotrichaceae: Ileibacterium lipovorans gen. nov., sp. nov. and Dubosiella newyorkensis, gen. nov., sp. nov.</title>
        <authorList>
            <person name="Cox L.M."/>
            <person name="Sohn J."/>
            <person name="Tyrrell K.L."/>
            <person name="Citron D.M."/>
            <person name="Lawson P.A."/>
            <person name="Patel N.B."/>
            <person name="Iizumi T."/>
            <person name="Perez-Perez G.I."/>
            <person name="Goldstein E.J."/>
            <person name="Blaser M.J."/>
        </authorList>
    </citation>
    <scope>NUCLEOTIDE SEQUENCE [LARGE SCALE GENOMIC DNA]</scope>
    <source>
        <strain evidence="7 8">NYU-BL-A4</strain>
    </source>
</reference>
<dbReference type="InterPro" id="IPR045863">
    <property type="entry name" value="CorA_TM1_TM2"/>
</dbReference>
<dbReference type="EMBL" id="MPKA01000139">
    <property type="protein sequence ID" value="OLU43896.1"/>
    <property type="molecule type" value="Genomic_DNA"/>
</dbReference>
<evidence type="ECO:0000256" key="2">
    <source>
        <dbReference type="ARBA" id="ARBA00009765"/>
    </source>
</evidence>
<dbReference type="Pfam" id="PF01544">
    <property type="entry name" value="CorA"/>
    <property type="match status" value="1"/>
</dbReference>
<evidence type="ECO:0000256" key="4">
    <source>
        <dbReference type="ARBA" id="ARBA00022989"/>
    </source>
</evidence>
<dbReference type="CDD" id="cd12827">
    <property type="entry name" value="EcCorA_ZntB-like_u2"/>
    <property type="match status" value="1"/>
</dbReference>
<keyword evidence="4 6" id="KW-1133">Transmembrane helix</keyword>
<dbReference type="SUPFAM" id="SSF144083">
    <property type="entry name" value="Magnesium transport protein CorA, transmembrane region"/>
    <property type="match status" value="1"/>
</dbReference>